<dbReference type="GO" id="GO:0046872">
    <property type="term" value="F:metal ion binding"/>
    <property type="evidence" value="ECO:0007669"/>
    <property type="project" value="UniProtKB-KW"/>
</dbReference>
<evidence type="ECO:0000256" key="17">
    <source>
        <dbReference type="ARBA" id="ARBA00023180"/>
    </source>
</evidence>
<keyword evidence="14" id="KW-0333">Golgi apparatus</keyword>
<keyword evidence="11" id="KW-0256">Endoplasmic reticulum</keyword>
<keyword evidence="10" id="KW-0479">Metal-binding</keyword>
<evidence type="ECO:0000256" key="8">
    <source>
        <dbReference type="ARBA" id="ARBA00022679"/>
    </source>
</evidence>
<evidence type="ECO:0000256" key="1">
    <source>
        <dbReference type="ARBA" id="ARBA00004323"/>
    </source>
</evidence>
<evidence type="ECO:0000256" key="15">
    <source>
        <dbReference type="ARBA" id="ARBA00023136"/>
    </source>
</evidence>
<comment type="similarity">
    <text evidence="5">Belongs to the glycosyltransferase 14 family. XylT subfamily.</text>
</comment>
<accession>A0AA86R0K5</accession>
<protein>
    <recommendedName>
        <fullName evidence="6">protein xylosyltransferase</fullName>
        <ecNumber evidence="6">2.4.2.26</ecNumber>
    </recommendedName>
    <alternativeName>
        <fullName evidence="18">Peptide O-xylosyltransferase</fullName>
    </alternativeName>
</protein>
<keyword evidence="17" id="KW-0325">Glycoprotein</keyword>
<evidence type="ECO:0000313" key="20">
    <source>
        <dbReference type="EMBL" id="CAI9968010.1"/>
    </source>
</evidence>
<evidence type="ECO:0000256" key="5">
    <source>
        <dbReference type="ARBA" id="ARBA00010195"/>
    </source>
</evidence>
<keyword evidence="13" id="KW-1133">Transmembrane helix</keyword>
<proteinExistence type="inferred from homology"/>
<dbReference type="GO" id="GO:0030158">
    <property type="term" value="F:protein xylosyltransferase activity"/>
    <property type="evidence" value="ECO:0007669"/>
    <property type="project" value="UniProtKB-EC"/>
</dbReference>
<evidence type="ECO:0000256" key="18">
    <source>
        <dbReference type="ARBA" id="ARBA00042865"/>
    </source>
</evidence>
<evidence type="ECO:0000256" key="10">
    <source>
        <dbReference type="ARBA" id="ARBA00022723"/>
    </source>
</evidence>
<comment type="pathway">
    <text evidence="3">Glycan metabolism; chondroitin sulfate biosynthesis.</text>
</comment>
<dbReference type="EC" id="2.4.2.26" evidence="6"/>
<dbReference type="GO" id="GO:0015012">
    <property type="term" value="P:heparan sulfate proteoglycan biosynthetic process"/>
    <property type="evidence" value="ECO:0007669"/>
    <property type="project" value="TreeGrafter"/>
</dbReference>
<dbReference type="AlphaFoldDB" id="A0AA86R0K5"/>
<evidence type="ECO:0000313" key="21">
    <source>
        <dbReference type="EMBL" id="CAL6001719.1"/>
    </source>
</evidence>
<evidence type="ECO:0000256" key="14">
    <source>
        <dbReference type="ARBA" id="ARBA00023034"/>
    </source>
</evidence>
<organism evidence="20">
    <name type="scientific">Hexamita inflata</name>
    <dbReference type="NCBI Taxonomy" id="28002"/>
    <lineage>
        <taxon>Eukaryota</taxon>
        <taxon>Metamonada</taxon>
        <taxon>Diplomonadida</taxon>
        <taxon>Hexamitidae</taxon>
        <taxon>Hexamitinae</taxon>
        <taxon>Hexamita</taxon>
    </lineage>
</organism>
<evidence type="ECO:0000256" key="7">
    <source>
        <dbReference type="ARBA" id="ARBA00022676"/>
    </source>
</evidence>
<comment type="catalytic activity">
    <reaction evidence="19">
        <text>UDP-alpha-D-xylose + L-seryl-[protein] = 3-O-(beta-D-xylosyl)-L-seryl-[protein] + UDP + H(+)</text>
        <dbReference type="Rhea" id="RHEA:50192"/>
        <dbReference type="Rhea" id="RHEA-COMP:9863"/>
        <dbReference type="Rhea" id="RHEA-COMP:12567"/>
        <dbReference type="ChEBI" id="CHEBI:15378"/>
        <dbReference type="ChEBI" id="CHEBI:29999"/>
        <dbReference type="ChEBI" id="CHEBI:57632"/>
        <dbReference type="ChEBI" id="CHEBI:58223"/>
        <dbReference type="ChEBI" id="CHEBI:132085"/>
        <dbReference type="EC" id="2.4.2.26"/>
    </reaction>
</comment>
<evidence type="ECO:0000256" key="4">
    <source>
        <dbReference type="ARBA" id="ARBA00005093"/>
    </source>
</evidence>
<name>A0AA86R0K5_9EUKA</name>
<dbReference type="GO" id="GO:0000139">
    <property type="term" value="C:Golgi membrane"/>
    <property type="evidence" value="ECO:0007669"/>
    <property type="project" value="UniProtKB-SubCell"/>
</dbReference>
<keyword evidence="7" id="KW-0328">Glycosyltransferase</keyword>
<dbReference type="InterPro" id="IPR003406">
    <property type="entry name" value="Glyco_trans_14"/>
</dbReference>
<comment type="subcellular location">
    <subcellularLocation>
        <location evidence="2">Endoplasmic reticulum membrane</location>
        <topology evidence="2">Single-pass type II membrane protein</topology>
    </subcellularLocation>
    <subcellularLocation>
        <location evidence="1">Golgi apparatus membrane</location>
        <topology evidence="1">Single-pass type II membrane protein</topology>
    </subcellularLocation>
</comment>
<evidence type="ECO:0000256" key="6">
    <source>
        <dbReference type="ARBA" id="ARBA00011972"/>
    </source>
</evidence>
<dbReference type="PANTHER" id="PTHR46025:SF3">
    <property type="entry name" value="XYLOSYLTRANSFERASE OXT"/>
    <property type="match status" value="1"/>
</dbReference>
<dbReference type="GO" id="GO:0050650">
    <property type="term" value="P:chondroitin sulfate proteoglycan biosynthetic process"/>
    <property type="evidence" value="ECO:0007669"/>
    <property type="project" value="TreeGrafter"/>
</dbReference>
<keyword evidence="22" id="KW-1185">Reference proteome</keyword>
<evidence type="ECO:0000256" key="13">
    <source>
        <dbReference type="ARBA" id="ARBA00022989"/>
    </source>
</evidence>
<dbReference type="Pfam" id="PF02485">
    <property type="entry name" value="Branch"/>
    <property type="match status" value="1"/>
</dbReference>
<evidence type="ECO:0000256" key="9">
    <source>
        <dbReference type="ARBA" id="ARBA00022692"/>
    </source>
</evidence>
<gene>
    <name evidence="21" type="ORF">HINF_LOCUS17573</name>
    <name evidence="20" type="ORF">HINF_LOCUS55655</name>
</gene>
<keyword evidence="12" id="KW-0735">Signal-anchor</keyword>
<keyword evidence="15" id="KW-0472">Membrane</keyword>
<reference evidence="20" key="1">
    <citation type="submission" date="2023-06" db="EMBL/GenBank/DDBJ databases">
        <authorList>
            <person name="Kurt Z."/>
        </authorList>
    </citation>
    <scope>NUCLEOTIDE SEQUENCE</scope>
</reference>
<evidence type="ECO:0000256" key="16">
    <source>
        <dbReference type="ARBA" id="ARBA00023157"/>
    </source>
</evidence>
<keyword evidence="8" id="KW-0808">Transferase</keyword>
<keyword evidence="16" id="KW-1015">Disulfide bond</keyword>
<reference evidence="21 22" key="2">
    <citation type="submission" date="2024-07" db="EMBL/GenBank/DDBJ databases">
        <authorList>
            <person name="Akdeniz Z."/>
        </authorList>
    </citation>
    <scope>NUCLEOTIDE SEQUENCE [LARGE SCALE GENOMIC DNA]</scope>
</reference>
<dbReference type="Proteomes" id="UP001642409">
    <property type="component" value="Unassembled WGS sequence"/>
</dbReference>
<dbReference type="PANTHER" id="PTHR46025">
    <property type="entry name" value="XYLOSYLTRANSFERASE OXT"/>
    <property type="match status" value="1"/>
</dbReference>
<dbReference type="GO" id="GO:0005789">
    <property type="term" value="C:endoplasmic reticulum membrane"/>
    <property type="evidence" value="ECO:0007669"/>
    <property type="project" value="UniProtKB-SubCell"/>
</dbReference>
<dbReference type="InterPro" id="IPR043538">
    <property type="entry name" value="XYLT"/>
</dbReference>
<evidence type="ECO:0000256" key="12">
    <source>
        <dbReference type="ARBA" id="ARBA00022968"/>
    </source>
</evidence>
<dbReference type="EMBL" id="CATOUU010001031">
    <property type="protein sequence ID" value="CAI9968010.1"/>
    <property type="molecule type" value="Genomic_DNA"/>
</dbReference>
<evidence type="ECO:0000256" key="11">
    <source>
        <dbReference type="ARBA" id="ARBA00022824"/>
    </source>
</evidence>
<evidence type="ECO:0000256" key="19">
    <source>
        <dbReference type="ARBA" id="ARBA00047847"/>
    </source>
</evidence>
<comment type="caution">
    <text evidence="20">The sequence shown here is derived from an EMBL/GenBank/DDBJ whole genome shotgun (WGS) entry which is preliminary data.</text>
</comment>
<dbReference type="EMBL" id="CAXDID020000044">
    <property type="protein sequence ID" value="CAL6001719.1"/>
    <property type="molecule type" value="Genomic_DNA"/>
</dbReference>
<keyword evidence="9" id="KW-0812">Transmembrane</keyword>
<comment type="pathway">
    <text evidence="4">Glycan metabolism; heparan sulfate biosynthesis.</text>
</comment>
<evidence type="ECO:0000256" key="3">
    <source>
        <dbReference type="ARBA" id="ARBA00004840"/>
    </source>
</evidence>
<sequence length="285" mass="32996">MIILLATQQKQAFLIIAYHQSALLQQLVSQIDNINCDIYIHYDNKSVLPEIVVLHSSLVFTNRIDVQWGKQSLIEAELILFEAAYKKGPYDFYHLLSGQDLLLQQISVVLDFFGNHTNTNFVGFGQYDGWYFWDYNKKRAKAQMDSILLKYGQMKYGSQWCSLTQTAVYILVTEKQDIQTYFYGLDSADEFYKQTVLLAHNQSFYDTKNQFNGNQRHIDWSNGGPNPKTFDKSDLSVLLSIPRMFARKFTIEHMDVINAIIAKTSQLEIEPQLQQNIQDVRDTSA</sequence>
<evidence type="ECO:0000313" key="22">
    <source>
        <dbReference type="Proteomes" id="UP001642409"/>
    </source>
</evidence>
<evidence type="ECO:0000256" key="2">
    <source>
        <dbReference type="ARBA" id="ARBA00004648"/>
    </source>
</evidence>